<accession>A0A9W8JN51</accession>
<dbReference type="OrthoDB" id="2745898at2759"/>
<organism evidence="1 2">
    <name type="scientific">Candolleomyces eurysporus</name>
    <dbReference type="NCBI Taxonomy" id="2828524"/>
    <lineage>
        <taxon>Eukaryota</taxon>
        <taxon>Fungi</taxon>
        <taxon>Dikarya</taxon>
        <taxon>Basidiomycota</taxon>
        <taxon>Agaricomycotina</taxon>
        <taxon>Agaricomycetes</taxon>
        <taxon>Agaricomycetidae</taxon>
        <taxon>Agaricales</taxon>
        <taxon>Agaricineae</taxon>
        <taxon>Psathyrellaceae</taxon>
        <taxon>Candolleomyces</taxon>
    </lineage>
</organism>
<keyword evidence="2" id="KW-1185">Reference proteome</keyword>
<proteinExistence type="predicted"/>
<comment type="caution">
    <text evidence="1">The sequence shown here is derived from an EMBL/GenBank/DDBJ whole genome shotgun (WGS) entry which is preliminary data.</text>
</comment>
<protein>
    <recommendedName>
        <fullName evidence="3">F-box domain-containing protein</fullName>
    </recommendedName>
</protein>
<sequence>MPTPSHPFKFVLPQELIDQIVDEADFQSLKTLGLVSKQWCPRTRELLFEDIKLSEKLVHPLDPTTRCTRLLELLEAKGDLCKLPRALLIQSSTYDDEEKDRGWLQVCSDDVIKILRILQNVSVVGLRQGEMGMNFSHLPSSLRAALHSFISRRNVIELTLLGVDCIEMTPLVQHRSMRRLFLAFSRPPRAELGAFFPLNVARKRRPTAKATSLSSCGDSAPSRRFLRTLDVSGAGYALFLLVAASQNPQATLDFTQIKKLRVGTMGFGNTMTQLWPYFLQTFCQNVSHYTVALGPARPQPEDIPDGTPAFNPSIFSFGQLPSLKRLHVEVPQYYLRIPRLSLIPYLLEALRALSSSRKPVPLKILDIGIDFESLDVNSELEDVTQTLTDLSKCQEIWGRLDEILSNRQVFSQLTTVGVHMGLNRRCTFTQSAEELDQLKNTLYSYMPNLMKQSKAKVVFRVPVQ</sequence>
<gene>
    <name evidence="1" type="ORF">H1R20_g1186</name>
</gene>
<name>A0A9W8JN51_9AGAR</name>
<evidence type="ECO:0000313" key="1">
    <source>
        <dbReference type="EMBL" id="KAJ2935909.1"/>
    </source>
</evidence>
<dbReference type="EMBL" id="JANBPK010000266">
    <property type="protein sequence ID" value="KAJ2935909.1"/>
    <property type="molecule type" value="Genomic_DNA"/>
</dbReference>
<reference evidence="1" key="1">
    <citation type="submission" date="2022-06" db="EMBL/GenBank/DDBJ databases">
        <title>Genome Sequence of Candolleomyces eurysporus.</title>
        <authorList>
            <person name="Buettner E."/>
        </authorList>
    </citation>
    <scope>NUCLEOTIDE SEQUENCE</scope>
    <source>
        <strain evidence="1">VTCC 930004</strain>
    </source>
</reference>
<dbReference type="AlphaFoldDB" id="A0A9W8JN51"/>
<feature type="non-terminal residue" evidence="1">
    <location>
        <position position="464"/>
    </location>
</feature>
<evidence type="ECO:0000313" key="2">
    <source>
        <dbReference type="Proteomes" id="UP001140091"/>
    </source>
</evidence>
<evidence type="ECO:0008006" key="3">
    <source>
        <dbReference type="Google" id="ProtNLM"/>
    </source>
</evidence>
<dbReference type="Proteomes" id="UP001140091">
    <property type="component" value="Unassembled WGS sequence"/>
</dbReference>